<keyword evidence="2" id="KW-0805">Transcription regulation</keyword>
<evidence type="ECO:0000256" key="3">
    <source>
        <dbReference type="ARBA" id="ARBA00023125"/>
    </source>
</evidence>
<evidence type="ECO:0000256" key="2">
    <source>
        <dbReference type="ARBA" id="ARBA00023015"/>
    </source>
</evidence>
<evidence type="ECO:0000259" key="5">
    <source>
        <dbReference type="PROSITE" id="PS50943"/>
    </source>
</evidence>
<dbReference type="InterPro" id="IPR010359">
    <property type="entry name" value="IrrE_HExxH"/>
</dbReference>
<dbReference type="Pfam" id="PF06114">
    <property type="entry name" value="Peptidase_M78"/>
    <property type="match status" value="1"/>
</dbReference>
<reference evidence="6 7" key="1">
    <citation type="submission" date="2020-08" db="EMBL/GenBank/DDBJ databases">
        <title>Genomic Encyclopedia of Type Strains, Phase IV (KMG-IV): sequencing the most valuable type-strain genomes for metagenomic binning, comparative biology and taxonomic classification.</title>
        <authorList>
            <person name="Goeker M."/>
        </authorList>
    </citation>
    <scope>NUCLEOTIDE SEQUENCE [LARGE SCALE GENOMIC DNA]</scope>
    <source>
        <strain evidence="6 7">DSM 102189</strain>
    </source>
</reference>
<comment type="caution">
    <text evidence="6">The sequence shown here is derived from an EMBL/GenBank/DDBJ whole genome shotgun (WGS) entry which is preliminary data.</text>
</comment>
<dbReference type="SUPFAM" id="SSF47413">
    <property type="entry name" value="lambda repressor-like DNA-binding domains"/>
    <property type="match status" value="1"/>
</dbReference>
<accession>A0A841LEJ3</accession>
<dbReference type="GO" id="GO:0003700">
    <property type="term" value="F:DNA-binding transcription factor activity"/>
    <property type="evidence" value="ECO:0007669"/>
    <property type="project" value="TreeGrafter"/>
</dbReference>
<dbReference type="GO" id="GO:0005829">
    <property type="term" value="C:cytosol"/>
    <property type="evidence" value="ECO:0007669"/>
    <property type="project" value="TreeGrafter"/>
</dbReference>
<sequence>MTLEAAEPIARKLFAGARVRALRTARGLTQTRMASDLGVSVSYLNLIERDQRPLSAAFLLKLAGTYELDLRSLAEGDGSALGDELVKIFTDPRLIGIDVPRADLRELAVRQPGIAQALVRLAAGAPAAAETGITSGPIAQVRGLLEQHGNHFAALDMAAEALADELRLSGGDLNAAVVERLRARHSLGVRVMPVEVMPDMLRRLDLHARQLQLSESLDAASRGFAAAIQLALIELKAEIAEAAAAIIDPLARRAAVVALAKYAAGAVLMPYGRFLAACEATGYDVELLQARFGRGLEQIAHRLTTLGRAGARGVPFFLVRIDRAGTISKRFAPGPSPLPKPGMGSCALWNLHAAFASPGQMQRQLIELEDGHRFLTLARTVRSVAVPWGAGPWGSERPNFAIGIGTQARHAAALVWSSGLDLGGAAVPIGPGCAACHRADCRQRGLPPAAAHLAFDERVRGLTPFRFTED</sequence>
<dbReference type="PANTHER" id="PTHR46797:SF23">
    <property type="entry name" value="HTH-TYPE TRANSCRIPTIONAL REGULATOR SUTR"/>
    <property type="match status" value="1"/>
</dbReference>
<comment type="similarity">
    <text evidence="1">Belongs to the short-chain fatty acyl-CoA assimilation regulator (ScfR) family.</text>
</comment>
<evidence type="ECO:0000313" key="7">
    <source>
        <dbReference type="Proteomes" id="UP000538147"/>
    </source>
</evidence>
<dbReference type="EMBL" id="JACIIV010000009">
    <property type="protein sequence ID" value="MBB6227398.1"/>
    <property type="molecule type" value="Genomic_DNA"/>
</dbReference>
<evidence type="ECO:0000256" key="4">
    <source>
        <dbReference type="ARBA" id="ARBA00023163"/>
    </source>
</evidence>
<feature type="domain" description="HTH cro/C1-type" evidence="5">
    <location>
        <begin position="19"/>
        <end position="73"/>
    </location>
</feature>
<keyword evidence="7" id="KW-1185">Reference proteome</keyword>
<dbReference type="PIRSF" id="PIRSF019251">
    <property type="entry name" value="Rv0465c"/>
    <property type="match status" value="1"/>
</dbReference>
<dbReference type="AlphaFoldDB" id="A0A841LEJ3"/>
<dbReference type="Proteomes" id="UP000538147">
    <property type="component" value="Unassembled WGS sequence"/>
</dbReference>
<dbReference type="Gene3D" id="1.10.260.40">
    <property type="entry name" value="lambda repressor-like DNA-binding domains"/>
    <property type="match status" value="1"/>
</dbReference>
<keyword evidence="3" id="KW-0238">DNA-binding</keyword>
<dbReference type="RefSeq" id="WP_341534430.1">
    <property type="nucleotide sequence ID" value="NZ_JACIIV010000009.1"/>
</dbReference>
<dbReference type="InterPro" id="IPR018653">
    <property type="entry name" value="ScfR_C"/>
</dbReference>
<evidence type="ECO:0000313" key="6">
    <source>
        <dbReference type="EMBL" id="MBB6227398.1"/>
    </source>
</evidence>
<dbReference type="Pfam" id="PF09856">
    <property type="entry name" value="ScfRs"/>
    <property type="match status" value="1"/>
</dbReference>
<dbReference type="CDD" id="cd00093">
    <property type="entry name" value="HTH_XRE"/>
    <property type="match status" value="1"/>
</dbReference>
<dbReference type="GO" id="GO:0003677">
    <property type="term" value="F:DNA binding"/>
    <property type="evidence" value="ECO:0007669"/>
    <property type="project" value="UniProtKB-KW"/>
</dbReference>
<evidence type="ECO:0000256" key="1">
    <source>
        <dbReference type="ARBA" id="ARBA00007227"/>
    </source>
</evidence>
<keyword evidence="4" id="KW-0804">Transcription</keyword>
<dbReference type="InterPro" id="IPR010982">
    <property type="entry name" value="Lambda_DNA-bd_dom_sf"/>
</dbReference>
<dbReference type="SMART" id="SM00530">
    <property type="entry name" value="HTH_XRE"/>
    <property type="match status" value="1"/>
</dbReference>
<dbReference type="InterPro" id="IPR026281">
    <property type="entry name" value="HTH_RamB"/>
</dbReference>
<dbReference type="PANTHER" id="PTHR46797">
    <property type="entry name" value="HTH-TYPE TRANSCRIPTIONAL REGULATOR"/>
    <property type="match status" value="1"/>
</dbReference>
<dbReference type="Pfam" id="PF01381">
    <property type="entry name" value="HTH_3"/>
    <property type="match status" value="1"/>
</dbReference>
<name>A0A841LEJ3_9SPHN</name>
<protein>
    <recommendedName>
        <fullName evidence="5">HTH cro/C1-type domain-containing protein</fullName>
    </recommendedName>
</protein>
<dbReference type="InterPro" id="IPR050807">
    <property type="entry name" value="TransReg_Diox_bact_type"/>
</dbReference>
<dbReference type="PROSITE" id="PS50943">
    <property type="entry name" value="HTH_CROC1"/>
    <property type="match status" value="1"/>
</dbReference>
<dbReference type="InterPro" id="IPR001387">
    <property type="entry name" value="Cro/C1-type_HTH"/>
</dbReference>
<gene>
    <name evidence="6" type="ORF">FHS79_001564</name>
</gene>
<organism evidence="6 7">
    <name type="scientific">Polymorphobacter multimanifer</name>
    <dbReference type="NCBI Taxonomy" id="1070431"/>
    <lineage>
        <taxon>Bacteria</taxon>
        <taxon>Pseudomonadati</taxon>
        <taxon>Pseudomonadota</taxon>
        <taxon>Alphaproteobacteria</taxon>
        <taxon>Sphingomonadales</taxon>
        <taxon>Sphingosinicellaceae</taxon>
        <taxon>Polymorphobacter</taxon>
    </lineage>
</organism>
<proteinExistence type="inferred from homology"/>